<dbReference type="GO" id="GO:0005783">
    <property type="term" value="C:endoplasmic reticulum"/>
    <property type="evidence" value="ECO:0007669"/>
    <property type="project" value="TreeGrafter"/>
</dbReference>
<proteinExistence type="inferred from homology"/>
<dbReference type="SUPFAM" id="SSF64005">
    <property type="entry name" value="Undecaprenyl diphosphate synthase"/>
    <property type="match status" value="1"/>
</dbReference>
<dbReference type="EMBL" id="GISG01136555">
    <property type="protein sequence ID" value="MBA4644104.1"/>
    <property type="molecule type" value="Transcribed_RNA"/>
</dbReference>
<comment type="similarity">
    <text evidence="1">Belongs to the UPP synthase family.</text>
</comment>
<dbReference type="Pfam" id="PF01255">
    <property type="entry name" value="Prenyltransf"/>
    <property type="match status" value="1"/>
</dbReference>
<evidence type="ECO:0000256" key="2">
    <source>
        <dbReference type="ARBA" id="ARBA00022679"/>
    </source>
</evidence>
<dbReference type="GO" id="GO:0016094">
    <property type="term" value="P:polyprenol biosynthetic process"/>
    <property type="evidence" value="ECO:0007669"/>
    <property type="project" value="TreeGrafter"/>
</dbReference>
<dbReference type="AlphaFoldDB" id="A0A7C9DQ53"/>
<evidence type="ECO:0008006" key="5">
    <source>
        <dbReference type="Google" id="ProtNLM"/>
    </source>
</evidence>
<evidence type="ECO:0000256" key="1">
    <source>
        <dbReference type="ARBA" id="ARBA00005432"/>
    </source>
</evidence>
<dbReference type="PANTHER" id="PTHR10291">
    <property type="entry name" value="DEHYDRODOLICHYL DIPHOSPHATE SYNTHASE FAMILY MEMBER"/>
    <property type="match status" value="1"/>
</dbReference>
<sequence length="305" mass="34169">METGGTPGRRNYPKRRDIGSDSSPSCPSSSIAMSSGSNTSPSLPSALTTSGGVRRKFSLSWISCTRRCKACWRMATLPRGSSSRSALFTFLKIRSDSCSEVGVCIKQNLFVNCQPSSYWLSRFGVSTNGGRSLLELIVTQFVQFRAQWYGVRVSFVGNLKLLSEKLRATALKAMEATAENTEIVLKVCMAYTAIDEIVHAVEESCHEKWEKGTQVTGAKLESPNPVIKLREIEKKMYISVAHNPDILIRTSGETRLSNFILWQTQSCLLYSPAALWPELGLRHLVWAVLNFQRHYHYLEKMKKQS</sequence>
<reference evidence="4" key="2">
    <citation type="submission" date="2020-07" db="EMBL/GenBank/DDBJ databases">
        <authorList>
            <person name="Vera ALvarez R."/>
            <person name="Arias-Moreno D.M."/>
            <person name="Jimenez-Jacinto V."/>
            <person name="Jimenez-Bremont J.F."/>
            <person name="Swaminathan K."/>
            <person name="Moose S.P."/>
            <person name="Guerrero-Gonzalez M.L."/>
            <person name="Marino-Ramirez L."/>
            <person name="Landsman D."/>
            <person name="Rodriguez-Kessler M."/>
            <person name="Delgado-Sanchez P."/>
        </authorList>
    </citation>
    <scope>NUCLEOTIDE SEQUENCE</scope>
    <source>
        <tissue evidence="4">Cladode</tissue>
    </source>
</reference>
<dbReference type="InterPro" id="IPR036424">
    <property type="entry name" value="UPP_synth-like_sf"/>
</dbReference>
<organism evidence="4">
    <name type="scientific">Opuntia streptacantha</name>
    <name type="common">Prickly pear cactus</name>
    <name type="synonym">Opuntia cardona</name>
    <dbReference type="NCBI Taxonomy" id="393608"/>
    <lineage>
        <taxon>Eukaryota</taxon>
        <taxon>Viridiplantae</taxon>
        <taxon>Streptophyta</taxon>
        <taxon>Embryophyta</taxon>
        <taxon>Tracheophyta</taxon>
        <taxon>Spermatophyta</taxon>
        <taxon>Magnoliopsida</taxon>
        <taxon>eudicotyledons</taxon>
        <taxon>Gunneridae</taxon>
        <taxon>Pentapetalae</taxon>
        <taxon>Caryophyllales</taxon>
        <taxon>Cactineae</taxon>
        <taxon>Cactaceae</taxon>
        <taxon>Opuntioideae</taxon>
        <taxon>Opuntia</taxon>
    </lineage>
</organism>
<evidence type="ECO:0000256" key="3">
    <source>
        <dbReference type="SAM" id="MobiDB-lite"/>
    </source>
</evidence>
<dbReference type="Gene3D" id="3.40.1180.10">
    <property type="entry name" value="Decaprenyl diphosphate synthase-like"/>
    <property type="match status" value="1"/>
</dbReference>
<dbReference type="GO" id="GO:0045547">
    <property type="term" value="F:ditrans,polycis-polyprenyl diphosphate synthase [(2E,6E)-farnesyl diphosphate specific] activity"/>
    <property type="evidence" value="ECO:0007669"/>
    <property type="project" value="TreeGrafter"/>
</dbReference>
<dbReference type="InterPro" id="IPR001441">
    <property type="entry name" value="UPP_synth-like"/>
</dbReference>
<dbReference type="PANTHER" id="PTHR10291:SF43">
    <property type="entry name" value="DEHYDRODOLICHYL DIPHOSPHATE SYNTHASE COMPLEX SUBUNIT DHDDS"/>
    <property type="match status" value="1"/>
</dbReference>
<feature type="region of interest" description="Disordered" evidence="3">
    <location>
        <begin position="1"/>
        <end position="50"/>
    </location>
</feature>
<accession>A0A7C9DQ53</accession>
<evidence type="ECO:0000313" key="4">
    <source>
        <dbReference type="EMBL" id="MBA4644104.1"/>
    </source>
</evidence>
<name>A0A7C9DQ53_OPUST</name>
<protein>
    <recommendedName>
        <fullName evidence="5">Alkyl transferase</fullName>
    </recommendedName>
</protein>
<reference evidence="4" key="1">
    <citation type="journal article" date="2013" name="J. Plant Res.">
        <title>Effect of fungi and light on seed germination of three Opuntia species from semiarid lands of central Mexico.</title>
        <authorList>
            <person name="Delgado-Sanchez P."/>
            <person name="Jimenez-Bremont J.F."/>
            <person name="Guerrero-Gonzalez Mde L."/>
            <person name="Flores J."/>
        </authorList>
    </citation>
    <scope>NUCLEOTIDE SEQUENCE</scope>
    <source>
        <tissue evidence="4">Cladode</tissue>
    </source>
</reference>
<keyword evidence="2" id="KW-0808">Transferase</keyword>
<feature type="compositionally biased region" description="Low complexity" evidence="3">
    <location>
        <begin position="20"/>
        <end position="50"/>
    </location>
</feature>